<dbReference type="InterPro" id="IPR035892">
    <property type="entry name" value="C2_domain_sf"/>
</dbReference>
<feature type="compositionally biased region" description="Polar residues" evidence="16">
    <location>
        <begin position="524"/>
        <end position="534"/>
    </location>
</feature>
<dbReference type="PROSITE" id="PS00107">
    <property type="entry name" value="PROTEIN_KINASE_ATP"/>
    <property type="match status" value="1"/>
</dbReference>
<name>A0A8C5FIW9_GADMO</name>
<keyword evidence="8" id="KW-0677">Repeat</keyword>
<dbReference type="PROSITE" id="PS50011">
    <property type="entry name" value="PROTEIN_KINASE_DOM"/>
    <property type="match status" value="1"/>
</dbReference>
<dbReference type="GO" id="GO:0031267">
    <property type="term" value="F:small GTPase binding"/>
    <property type="evidence" value="ECO:0007669"/>
    <property type="project" value="InterPro"/>
</dbReference>
<evidence type="ECO:0000313" key="20">
    <source>
        <dbReference type="Ensembl" id="ENSGMOP00000040196.1"/>
    </source>
</evidence>
<evidence type="ECO:0000256" key="2">
    <source>
        <dbReference type="ARBA" id="ARBA00004496"/>
    </source>
</evidence>
<keyword evidence="11 15" id="KW-0067">ATP-binding</keyword>
<protein>
    <recommendedName>
        <fullName evidence="3">protein kinase C</fullName>
        <ecNumber evidence="3">2.7.11.13</ecNumber>
    </recommendedName>
</protein>
<dbReference type="InterPro" id="IPR000719">
    <property type="entry name" value="Prot_kinase_dom"/>
</dbReference>
<dbReference type="PROSITE" id="PS51285">
    <property type="entry name" value="AGC_KINASE_CTER"/>
    <property type="match status" value="1"/>
</dbReference>
<evidence type="ECO:0000256" key="5">
    <source>
        <dbReference type="ARBA" id="ARBA00022527"/>
    </source>
</evidence>
<dbReference type="CDD" id="cd11630">
    <property type="entry name" value="HR1_PKN1_2"/>
    <property type="match status" value="1"/>
</dbReference>
<dbReference type="SMART" id="SM00742">
    <property type="entry name" value="Hr1"/>
    <property type="match status" value="3"/>
</dbReference>
<feature type="domain" description="AGC-kinase C-terminal" evidence="18">
    <location>
        <begin position="829"/>
        <end position="896"/>
    </location>
</feature>
<dbReference type="GO" id="GO:0007165">
    <property type="term" value="P:signal transduction"/>
    <property type="evidence" value="ECO:0007669"/>
    <property type="project" value="InterPro"/>
</dbReference>
<evidence type="ECO:0000256" key="10">
    <source>
        <dbReference type="ARBA" id="ARBA00022777"/>
    </source>
</evidence>
<dbReference type="EC" id="2.7.11.13" evidence="3"/>
<dbReference type="Gene3D" id="1.10.510.10">
    <property type="entry name" value="Transferase(Phosphotransferase) domain 1"/>
    <property type="match status" value="2"/>
</dbReference>
<feature type="domain" description="Protein kinase" evidence="17">
    <location>
        <begin position="601"/>
        <end position="828"/>
    </location>
</feature>
<dbReference type="PANTHER" id="PTHR24351">
    <property type="entry name" value="RIBOSOMAL PROTEIN S6 KINASE"/>
    <property type="match status" value="1"/>
</dbReference>
<feature type="compositionally biased region" description="Polar residues" evidence="16">
    <location>
        <begin position="15"/>
        <end position="30"/>
    </location>
</feature>
<sequence>SATDSDPAGLSVLQQLGLDQNSDFSDSGVQQRLDESREQIRRDIRRELKIKEGAENLRRATTDKRNVQQVASQLRSSNTRLDALHAQLQELDAHIVSSDPRLSSPCSSDGPGRVGSAPRRTTGQNRVAALERQLNIELKVKQGAENMIPIYANGATKDKKMLQAAQQMLQDSKTKIDIIRMQIRKSMQASEQSEENHGKPDLCGVELRVEELWHHYRVEHAMAEGAKNMLRLLGGAKVQDKKALAEAQCGLSGSSQRLDLLRSSLEQRLSGLPQDHPKACLIKEQLLLSSSPAFSCRHGAPYVHNQYSTLSKPSPLTGTLQVRLLGCVGLLEVVPGRSRATPVVLPSYSLGDGRASFKLSGLYSRSGSSSSLKSPGKTDELSTEVSAVLKLENSVVGQTAWRPVGEEAWSQTFSLELERYREMEIAVYWRDYRSLCALKYLKLEDFLDNQTHRVRLELEPQGLLLAEVTFFNPIIERGPKLQRQKKVFSKQNGKGFLRARQMNVDVATWVRLLRNAIPSGTTATYNPFSSTAGTEPSLEKLNIESGSPPKSEPRRDVVDTPLTVRGPSPILHPFTLSSFILSSSPTSSCHPLPGPLCLQDFKMIAVLGRGHFGKVLLSEYKKSGRLYAIKALKKGDIVARDEVESLMCEKRIFETVTDARQSFLVNLFACFQTPEHVCFVMEYTAGGDLMMHIHTDVFLEPRAMFYSACVVLGLQFLHDHKIVYRTSTFCGTPEFLAPEVLTDTSYTRAVDWWGLGVLIYEMMVGESPFPGDDEEEVFDSIVNDEVRYPRFLSTDAIAIMRRLLRRNPERRLGSGEKDAEDVKKQPFFKTMDWEALLQRQLAPPFVPALSGNADVSNFDEEFTGEKPALTPPRERRVLSRKDQDTFRDFDYVSGLC</sequence>
<keyword evidence="13" id="KW-0539">Nucleus</keyword>
<organism evidence="20 21">
    <name type="scientific">Gadus morhua</name>
    <name type="common">Atlantic cod</name>
    <dbReference type="NCBI Taxonomy" id="8049"/>
    <lineage>
        <taxon>Eukaryota</taxon>
        <taxon>Metazoa</taxon>
        <taxon>Chordata</taxon>
        <taxon>Craniata</taxon>
        <taxon>Vertebrata</taxon>
        <taxon>Euteleostomi</taxon>
        <taxon>Actinopterygii</taxon>
        <taxon>Neopterygii</taxon>
        <taxon>Teleostei</taxon>
        <taxon>Neoteleostei</taxon>
        <taxon>Acanthomorphata</taxon>
        <taxon>Zeiogadaria</taxon>
        <taxon>Gadariae</taxon>
        <taxon>Gadiformes</taxon>
        <taxon>Gadoidei</taxon>
        <taxon>Gadidae</taxon>
        <taxon>Gadus</taxon>
    </lineage>
</organism>
<accession>A0A8C5FIW9</accession>
<evidence type="ECO:0000256" key="13">
    <source>
        <dbReference type="ARBA" id="ARBA00023242"/>
    </source>
</evidence>
<feature type="region of interest" description="Disordered" evidence="16">
    <location>
        <begin position="524"/>
        <end position="564"/>
    </location>
</feature>
<evidence type="ECO:0000256" key="15">
    <source>
        <dbReference type="PROSITE-ProRule" id="PRU10141"/>
    </source>
</evidence>
<dbReference type="Proteomes" id="UP000694546">
    <property type="component" value="Chromosome 2"/>
</dbReference>
<keyword evidence="4" id="KW-0963">Cytoplasm</keyword>
<dbReference type="InterPro" id="IPR011072">
    <property type="entry name" value="HR1_rho-bd"/>
</dbReference>
<proteinExistence type="predicted"/>
<dbReference type="Pfam" id="PF00069">
    <property type="entry name" value="Pkinase"/>
    <property type="match status" value="2"/>
</dbReference>
<dbReference type="SMART" id="SM00133">
    <property type="entry name" value="S_TK_X"/>
    <property type="match status" value="1"/>
</dbReference>
<dbReference type="GeneTree" id="ENSGT00940000154990"/>
<dbReference type="GO" id="GO:0004697">
    <property type="term" value="F:diacylglycerol-dependent serine/threonine kinase activity"/>
    <property type="evidence" value="ECO:0007669"/>
    <property type="project" value="UniProtKB-EC"/>
</dbReference>
<dbReference type="GO" id="GO:0005737">
    <property type="term" value="C:cytoplasm"/>
    <property type="evidence" value="ECO:0007669"/>
    <property type="project" value="UniProtKB-SubCell"/>
</dbReference>
<dbReference type="GO" id="GO:0032154">
    <property type="term" value="C:cleavage furrow"/>
    <property type="evidence" value="ECO:0007669"/>
    <property type="project" value="UniProtKB-SubCell"/>
</dbReference>
<feature type="domain" description="REM-1" evidence="19">
    <location>
        <begin position="193"/>
        <end position="274"/>
    </location>
</feature>
<keyword evidence="21" id="KW-1185">Reference proteome</keyword>
<keyword evidence="7" id="KW-0808">Transferase</keyword>
<dbReference type="AlphaFoldDB" id="A0A8C5FIW9"/>
<keyword evidence="10" id="KW-0418">Kinase</keyword>
<dbReference type="Gene3D" id="1.10.287.160">
    <property type="entry name" value="HR1 repeat"/>
    <property type="match status" value="3"/>
</dbReference>
<feature type="region of interest" description="Disordered" evidence="16">
    <location>
        <begin position="97"/>
        <end position="124"/>
    </location>
</feature>
<evidence type="ECO:0000256" key="1">
    <source>
        <dbReference type="ARBA" id="ARBA00004123"/>
    </source>
</evidence>
<dbReference type="CDD" id="cd05589">
    <property type="entry name" value="STKc_PKN"/>
    <property type="match status" value="1"/>
</dbReference>
<evidence type="ECO:0000256" key="6">
    <source>
        <dbReference type="ARBA" id="ARBA00022553"/>
    </source>
</evidence>
<keyword evidence="9 15" id="KW-0547">Nucleotide-binding</keyword>
<dbReference type="Ensembl" id="ENSGMOT00000044096.1">
    <property type="protein sequence ID" value="ENSGMOP00000040196.1"/>
    <property type="gene ID" value="ENSGMOG00000010775.2"/>
</dbReference>
<dbReference type="InterPro" id="IPR017892">
    <property type="entry name" value="Pkinase_C"/>
</dbReference>
<dbReference type="Pfam" id="PF00433">
    <property type="entry name" value="Pkinase_C"/>
    <property type="match status" value="1"/>
</dbReference>
<dbReference type="GO" id="GO:0005524">
    <property type="term" value="F:ATP binding"/>
    <property type="evidence" value="ECO:0007669"/>
    <property type="project" value="UniProtKB-UniRule"/>
</dbReference>
<evidence type="ECO:0000259" key="17">
    <source>
        <dbReference type="PROSITE" id="PS50011"/>
    </source>
</evidence>
<evidence type="ECO:0000256" key="14">
    <source>
        <dbReference type="PROSITE-ProRule" id="PRU01207"/>
    </source>
</evidence>
<evidence type="ECO:0000313" key="21">
    <source>
        <dbReference type="Proteomes" id="UP000694546"/>
    </source>
</evidence>
<dbReference type="GO" id="GO:0005634">
    <property type="term" value="C:nucleus"/>
    <property type="evidence" value="ECO:0007669"/>
    <property type="project" value="UniProtKB-SubCell"/>
</dbReference>
<evidence type="ECO:0000256" key="3">
    <source>
        <dbReference type="ARBA" id="ARBA00012429"/>
    </source>
</evidence>
<gene>
    <name evidence="20" type="primary">pkn1b</name>
</gene>
<dbReference type="CDD" id="cd11622">
    <property type="entry name" value="HR1_PKN_1"/>
    <property type="match status" value="1"/>
</dbReference>
<dbReference type="Gene3D" id="3.30.200.20">
    <property type="entry name" value="Phosphorylase Kinase, domain 1"/>
    <property type="match status" value="2"/>
</dbReference>
<feature type="region of interest" description="Disordered" evidence="16">
    <location>
        <begin position="15"/>
        <end position="36"/>
    </location>
</feature>
<evidence type="ECO:0000256" key="4">
    <source>
        <dbReference type="ARBA" id="ARBA00022490"/>
    </source>
</evidence>
<keyword evidence="6" id="KW-0597">Phosphoprotein</keyword>
<feature type="domain" description="REM-1" evidence="19">
    <location>
        <begin position="21"/>
        <end position="97"/>
    </location>
</feature>
<evidence type="ECO:0000256" key="16">
    <source>
        <dbReference type="SAM" id="MobiDB-lite"/>
    </source>
</evidence>
<evidence type="ECO:0000259" key="18">
    <source>
        <dbReference type="PROSITE" id="PS51285"/>
    </source>
</evidence>
<reference evidence="20" key="1">
    <citation type="submission" date="2025-08" db="UniProtKB">
        <authorList>
            <consortium name="Ensembl"/>
        </authorList>
    </citation>
    <scope>IDENTIFICATION</scope>
</reference>
<dbReference type="InterPro" id="IPR037317">
    <property type="entry name" value="PKN1_HR1_2"/>
</dbReference>
<dbReference type="InterPro" id="IPR000961">
    <property type="entry name" value="AGC-kinase_C"/>
</dbReference>
<keyword evidence="5" id="KW-0723">Serine/threonine-protein kinase</keyword>
<dbReference type="PROSITE" id="PS51860">
    <property type="entry name" value="REM_1"/>
    <property type="match status" value="3"/>
</dbReference>
<evidence type="ECO:0000256" key="8">
    <source>
        <dbReference type="ARBA" id="ARBA00022737"/>
    </source>
</evidence>
<evidence type="ECO:0000256" key="12">
    <source>
        <dbReference type="ARBA" id="ARBA00023054"/>
    </source>
</evidence>
<comment type="subcellular location">
    <subcellularLocation>
        <location evidence="2">Cytoplasm</location>
    </subcellularLocation>
    <subcellularLocation>
        <location evidence="1">Nucleus</location>
    </subcellularLocation>
</comment>
<feature type="compositionally biased region" description="Low complexity" evidence="16">
    <location>
        <begin position="97"/>
        <end position="109"/>
    </location>
</feature>
<dbReference type="InterPro" id="IPR037313">
    <property type="entry name" value="PKN_HR1_1"/>
</dbReference>
<dbReference type="GO" id="GO:0030496">
    <property type="term" value="C:midbody"/>
    <property type="evidence" value="ECO:0007669"/>
    <property type="project" value="UniProtKB-SubCell"/>
</dbReference>
<evidence type="ECO:0000259" key="19">
    <source>
        <dbReference type="PROSITE" id="PS51860"/>
    </source>
</evidence>
<dbReference type="InterPro" id="IPR017441">
    <property type="entry name" value="Protein_kinase_ATP_BS"/>
</dbReference>
<evidence type="ECO:0000256" key="9">
    <source>
        <dbReference type="ARBA" id="ARBA00022741"/>
    </source>
</evidence>
<dbReference type="Pfam" id="PF02185">
    <property type="entry name" value="HR1"/>
    <property type="match status" value="3"/>
</dbReference>
<evidence type="ECO:0000256" key="7">
    <source>
        <dbReference type="ARBA" id="ARBA00022679"/>
    </source>
</evidence>
<evidence type="ECO:0000256" key="11">
    <source>
        <dbReference type="ARBA" id="ARBA00022840"/>
    </source>
</evidence>
<dbReference type="SUPFAM" id="SSF46585">
    <property type="entry name" value="HR1 repeat"/>
    <property type="match status" value="3"/>
</dbReference>
<dbReference type="InterPro" id="IPR011009">
    <property type="entry name" value="Kinase-like_dom_sf"/>
</dbReference>
<dbReference type="SUPFAM" id="SSF49562">
    <property type="entry name" value="C2 domain (Calcium/lipid-binding domain, CaLB)"/>
    <property type="match status" value="1"/>
</dbReference>
<dbReference type="InterPro" id="IPR036274">
    <property type="entry name" value="HR1_rpt_sf"/>
</dbReference>
<dbReference type="SUPFAM" id="SSF56112">
    <property type="entry name" value="Protein kinase-like (PK-like)"/>
    <property type="match status" value="1"/>
</dbReference>
<reference evidence="20" key="2">
    <citation type="submission" date="2025-09" db="UniProtKB">
        <authorList>
            <consortium name="Ensembl"/>
        </authorList>
    </citation>
    <scope>IDENTIFICATION</scope>
</reference>
<keyword evidence="12 14" id="KW-0175">Coiled coil</keyword>
<feature type="domain" description="REM-1" evidence="19">
    <location>
        <begin position="107"/>
        <end position="192"/>
    </location>
</feature>
<feature type="binding site" evidence="15">
    <location>
        <position position="630"/>
    </location>
    <ligand>
        <name>ATP</name>
        <dbReference type="ChEBI" id="CHEBI:30616"/>
    </ligand>
</feature>